<evidence type="ECO:0000313" key="1">
    <source>
        <dbReference type="EMBL" id="SPF46395.1"/>
    </source>
</evidence>
<protein>
    <submittedName>
        <fullName evidence="1">Uncharacterized protein</fullName>
    </submittedName>
</protein>
<evidence type="ECO:0000313" key="2">
    <source>
        <dbReference type="Proteomes" id="UP000238916"/>
    </source>
</evidence>
<accession>A0A2U3L3A3</accession>
<dbReference type="Proteomes" id="UP000238916">
    <property type="component" value="Unassembled WGS sequence"/>
</dbReference>
<sequence length="50" mass="5205">MSIIAPLTVSFLGLFWACFFGAEEVEAAAVVDSVAVAAQAEEEEALETGN</sequence>
<gene>
    <name evidence="1" type="ORF">SBF1_3570002</name>
</gene>
<proteinExistence type="predicted"/>
<dbReference type="AlphaFoldDB" id="A0A2U3L3A3"/>
<name>A0A2U3L3A3_9FIRM</name>
<organism evidence="1 2">
    <name type="scientific">Candidatus Desulfosporosinus infrequens</name>
    <dbReference type="NCBI Taxonomy" id="2043169"/>
    <lineage>
        <taxon>Bacteria</taxon>
        <taxon>Bacillati</taxon>
        <taxon>Bacillota</taxon>
        <taxon>Clostridia</taxon>
        <taxon>Eubacteriales</taxon>
        <taxon>Desulfitobacteriaceae</taxon>
        <taxon>Desulfosporosinus</taxon>
    </lineage>
</organism>
<dbReference type="EMBL" id="OMOF01000287">
    <property type="protein sequence ID" value="SPF46395.1"/>
    <property type="molecule type" value="Genomic_DNA"/>
</dbReference>
<reference evidence="2" key="1">
    <citation type="submission" date="2018-02" db="EMBL/GenBank/DDBJ databases">
        <authorList>
            <person name="Hausmann B."/>
        </authorList>
    </citation>
    <scope>NUCLEOTIDE SEQUENCE [LARGE SCALE GENOMIC DNA]</scope>
    <source>
        <strain evidence="2">Peat soil MAG SbF1</strain>
    </source>
</reference>